<feature type="region of interest" description="Disordered" evidence="2">
    <location>
        <begin position="301"/>
        <end position="330"/>
    </location>
</feature>
<dbReference type="PANTHER" id="PTHR24020">
    <property type="entry name" value="COLLAGEN ALPHA"/>
    <property type="match status" value="1"/>
</dbReference>
<name>A0A8J7P740_ATRSP</name>
<accession>A0A8J7P740</accession>
<dbReference type="Pfam" id="PF01391">
    <property type="entry name" value="Collagen"/>
    <property type="match status" value="4"/>
</dbReference>
<feature type="compositionally biased region" description="Basic and acidic residues" evidence="2">
    <location>
        <begin position="577"/>
        <end position="589"/>
    </location>
</feature>
<feature type="non-terminal residue" evidence="4">
    <location>
        <position position="1"/>
    </location>
</feature>
<feature type="compositionally biased region" description="Basic and acidic residues" evidence="2">
    <location>
        <begin position="250"/>
        <end position="265"/>
    </location>
</feature>
<reference evidence="4" key="1">
    <citation type="journal article" date="2021" name="Cell">
        <title>Tracing the genetic footprints of vertebrate landing in non-teleost ray-finned fishes.</title>
        <authorList>
            <person name="Bi X."/>
            <person name="Wang K."/>
            <person name="Yang L."/>
            <person name="Pan H."/>
            <person name="Jiang H."/>
            <person name="Wei Q."/>
            <person name="Fang M."/>
            <person name="Yu H."/>
            <person name="Zhu C."/>
            <person name="Cai Y."/>
            <person name="He Y."/>
            <person name="Gan X."/>
            <person name="Zeng H."/>
            <person name="Yu D."/>
            <person name="Zhu Y."/>
            <person name="Jiang H."/>
            <person name="Qiu Q."/>
            <person name="Yang H."/>
            <person name="Zhang Y.E."/>
            <person name="Wang W."/>
            <person name="Zhu M."/>
            <person name="He S."/>
            <person name="Zhang G."/>
        </authorList>
    </citation>
    <scope>NUCLEOTIDE SEQUENCE</scope>
    <source>
        <strain evidence="4">Allg_001</strain>
    </source>
</reference>
<feature type="region of interest" description="Disordered" evidence="2">
    <location>
        <begin position="397"/>
        <end position="460"/>
    </location>
</feature>
<feature type="compositionally biased region" description="Low complexity" evidence="2">
    <location>
        <begin position="526"/>
        <end position="536"/>
    </location>
</feature>
<feature type="domain" description="VWFA" evidence="3">
    <location>
        <begin position="646"/>
        <end position="831"/>
    </location>
</feature>
<dbReference type="InterPro" id="IPR008160">
    <property type="entry name" value="Collagen"/>
</dbReference>
<keyword evidence="5" id="KW-1185">Reference proteome</keyword>
<organism evidence="4 5">
    <name type="scientific">Atractosteus spatula</name>
    <name type="common">Alligator gar</name>
    <name type="synonym">Lepisosteus spatula</name>
    <dbReference type="NCBI Taxonomy" id="7917"/>
    <lineage>
        <taxon>Eukaryota</taxon>
        <taxon>Metazoa</taxon>
        <taxon>Chordata</taxon>
        <taxon>Craniata</taxon>
        <taxon>Vertebrata</taxon>
        <taxon>Euteleostomi</taxon>
        <taxon>Actinopterygii</taxon>
        <taxon>Neopterygii</taxon>
        <taxon>Holostei</taxon>
        <taxon>Semionotiformes</taxon>
        <taxon>Lepisosteidae</taxon>
        <taxon>Atractosteus</taxon>
    </lineage>
</organism>
<feature type="region of interest" description="Disordered" evidence="2">
    <location>
        <begin position="242"/>
        <end position="271"/>
    </location>
</feature>
<dbReference type="InterPro" id="IPR036465">
    <property type="entry name" value="vWFA_dom_sf"/>
</dbReference>
<dbReference type="Gene3D" id="3.40.50.410">
    <property type="entry name" value="von Willebrand factor, type A domain"/>
    <property type="match status" value="3"/>
</dbReference>
<dbReference type="GO" id="GO:0007155">
    <property type="term" value="P:cell adhesion"/>
    <property type="evidence" value="ECO:0007669"/>
    <property type="project" value="UniProtKB-KW"/>
</dbReference>
<dbReference type="Proteomes" id="UP000736164">
    <property type="component" value="Unassembled WGS sequence"/>
</dbReference>
<dbReference type="PROSITE" id="PS50234">
    <property type="entry name" value="VWFA"/>
    <property type="match status" value="3"/>
</dbReference>
<keyword evidence="1" id="KW-0130">Cell adhesion</keyword>
<dbReference type="Pfam" id="PF00092">
    <property type="entry name" value="VWA"/>
    <property type="match status" value="3"/>
</dbReference>
<feature type="non-terminal residue" evidence="4">
    <location>
        <position position="1049"/>
    </location>
</feature>
<feature type="domain" description="VWFA" evidence="3">
    <location>
        <begin position="1"/>
        <end position="131"/>
    </location>
</feature>
<dbReference type="EMBL" id="JAAWVO010078054">
    <property type="protein sequence ID" value="MBN3325880.1"/>
    <property type="molecule type" value="Genomic_DNA"/>
</dbReference>
<gene>
    <name evidence="4" type="primary">Col6a1_0</name>
    <name evidence="4" type="ORF">GTO95_0004391</name>
</gene>
<evidence type="ECO:0000259" key="3">
    <source>
        <dbReference type="PROSITE" id="PS50234"/>
    </source>
</evidence>
<feature type="region of interest" description="Disordered" evidence="2">
    <location>
        <begin position="486"/>
        <end position="619"/>
    </location>
</feature>
<feature type="compositionally biased region" description="Low complexity" evidence="2">
    <location>
        <begin position="591"/>
        <end position="619"/>
    </location>
</feature>
<dbReference type="InterPro" id="IPR050525">
    <property type="entry name" value="ECM_Assembly_Org"/>
</dbReference>
<feature type="domain" description="VWFA" evidence="3">
    <location>
        <begin position="855"/>
        <end position="1042"/>
    </location>
</feature>
<evidence type="ECO:0000256" key="2">
    <source>
        <dbReference type="SAM" id="MobiDB-lite"/>
    </source>
</evidence>
<dbReference type="SMART" id="SM00327">
    <property type="entry name" value="VWA"/>
    <property type="match status" value="2"/>
</dbReference>
<proteinExistence type="predicted"/>
<dbReference type="PRINTS" id="PR00453">
    <property type="entry name" value="VWFADOMAIN"/>
</dbReference>
<dbReference type="PANTHER" id="PTHR24020:SF18">
    <property type="entry name" value="COLLAGEN ALPHA-1(VI) CHAIN"/>
    <property type="match status" value="1"/>
</dbReference>
<evidence type="ECO:0000313" key="5">
    <source>
        <dbReference type="Proteomes" id="UP000736164"/>
    </source>
</evidence>
<protein>
    <submittedName>
        <fullName evidence="4">CO6A1 protein</fullName>
    </submittedName>
</protein>
<comment type="caution">
    <text evidence="4">The sequence shown here is derived from an EMBL/GenBank/DDBJ whole genome shotgun (WGS) entry which is preliminary data.</text>
</comment>
<evidence type="ECO:0000256" key="1">
    <source>
        <dbReference type="ARBA" id="ARBA00022889"/>
    </source>
</evidence>
<dbReference type="SUPFAM" id="SSF53300">
    <property type="entry name" value="vWA-like"/>
    <property type="match status" value="3"/>
</dbReference>
<evidence type="ECO:0000313" key="4">
    <source>
        <dbReference type="EMBL" id="MBN3325880.1"/>
    </source>
</evidence>
<sequence length="1049" mass="109527">MSELTSMATGSWKLKKAIQDVRYIGKGTHTDCAIAVATGQLMSGSSPFHGNKYMVVVTDGHPFDGYKEPCGGIGYAVTEAKGMDIKIFGVAISPDHLDNRLNSIATDVQYRLNLSATSENPAVVKNTINTIISTIIKRVDFPRLTCCPTDCVSSVSLPAVQGIRASVSVIYLRSQSSLLIRVFLLNLQAGIGIPGPAGDSGEAGTPGRQGIAGKPGGIGPKGQIDLTVCDDLLPLSLQGILGDQGSPGHVGEKGDKGPPGEKGEKGANGVDGKDGAMVAAVSCTSNVFFCLPLSGQGETGPPGLPGCDGDEGPDVSVSGSSPAHGTGIPHLAERSRLVSKGSRDTQGSNFLSTTISLFSCFLKGEPGPPGQKGDSGPFGAKGQKCFVLLQGERGISGSAGLPGVSGSTGPKGDPGPAGVKGNKGDRGDDGDFGSTGAPGKKGAKGEKGLRGPAGVRGVRGDKVNPAQFLSVFVLFQGTAGPVGAPGHEGPAGLIGSRGENGVTGLKGYKGEPGPSGAEGTTGTKGQPGPVGEPGPTGERGEDGVQGQGILGYPGFQGFPGLRGPPGLKGVRGFPGLKGDEGLPGDRGDDNLLAGKEGPKGPKGYPGLRGEYGSPGPVGSPGSDECEILEVIRKLCSCCECSCGPVKLLFVLDSSESVGLQNFTLEKQFIIRVINKITKIGNNQNEPGSRVGVVQYSHEGTQELVSMDDPNITTLSQLKSAVKNMRWIAGGTYTGEALDFARQAFGTSQLSNQVVIVLTDGRSDTRDSKPLSSLCNIPNIRVVGIGIGDIFRRSPYTTMLQEITCQSTPKPGLFLKITDHAQLLEESFFENVTSYICEDSKCPDYTCPAGFNEPTDIVFMLDGSTSVGQKNFERTRDLAEKAVVRLLSADKRRLLRLSVMQYSDSTQQRVEMPFTSQLDDAALSHIRATSYINRATDLPAALTFLGTTLKQEGRPDVRKKVVIFSDGRSKSATRLRIPEAAAGALRQKLDLLAVAVGSSLDESGICQLVTGQVNNFNYTAVDSRVLRVPHYTDLRKQVLLQSLLRKLSKV</sequence>
<dbReference type="InterPro" id="IPR002035">
    <property type="entry name" value="VWF_A"/>
</dbReference>
<dbReference type="AlphaFoldDB" id="A0A8J7P740"/>